<name>A0A2W5W6G4_9BACT</name>
<accession>A0A2W5W6G4</accession>
<proteinExistence type="predicted"/>
<dbReference type="Proteomes" id="UP000249061">
    <property type="component" value="Unassembled WGS sequence"/>
</dbReference>
<gene>
    <name evidence="1" type="ORF">DI536_02620</name>
</gene>
<evidence type="ECO:0000313" key="1">
    <source>
        <dbReference type="EMBL" id="PZR18791.1"/>
    </source>
</evidence>
<reference evidence="1 2" key="1">
    <citation type="submission" date="2017-08" db="EMBL/GenBank/DDBJ databases">
        <title>Infants hospitalized years apart are colonized by the same room-sourced microbial strains.</title>
        <authorList>
            <person name="Brooks B."/>
            <person name="Olm M.R."/>
            <person name="Firek B.A."/>
            <person name="Baker R."/>
            <person name="Thomas B.C."/>
            <person name="Morowitz M.J."/>
            <person name="Banfield J.F."/>
        </authorList>
    </citation>
    <scope>NUCLEOTIDE SEQUENCE [LARGE SCALE GENOMIC DNA]</scope>
    <source>
        <strain evidence="1">S2_003_000_R2_14</strain>
    </source>
</reference>
<protein>
    <submittedName>
        <fullName evidence="1">Uncharacterized protein</fullName>
    </submittedName>
</protein>
<dbReference type="EMBL" id="QFQP01000001">
    <property type="protein sequence ID" value="PZR18791.1"/>
    <property type="molecule type" value="Genomic_DNA"/>
</dbReference>
<evidence type="ECO:0000313" key="2">
    <source>
        <dbReference type="Proteomes" id="UP000249061"/>
    </source>
</evidence>
<organism evidence="1 2">
    <name type="scientific">Archangium gephyra</name>
    <dbReference type="NCBI Taxonomy" id="48"/>
    <lineage>
        <taxon>Bacteria</taxon>
        <taxon>Pseudomonadati</taxon>
        <taxon>Myxococcota</taxon>
        <taxon>Myxococcia</taxon>
        <taxon>Myxococcales</taxon>
        <taxon>Cystobacterineae</taxon>
        <taxon>Archangiaceae</taxon>
        <taxon>Archangium</taxon>
    </lineage>
</organism>
<sequence length="495" mass="55258">MELSLNALVERLDEQFFQRATRAWRVASGTQRDVPRLDELGELKRQDAWQAVNEVVDSPRVDEAKRARLTLLKRHLARAFVEAQREEATAKRAHFVESHTFFAAAKTWTPLEASRELPKLASRESRLALASELSLQLTANPSTAAHQLDLGIEALHALKLTPESYLEVLHGRAIAPRLEHARAMLNATAAAHADLLGYALKKVDPQLTARTARFHDAERATLAPWLFESFRREDLQHAVSRTLTDLNLSPNADGRLTVDTDSRNASTQHVFELRVPDQIRLLLAPDMGIETYATWLSNWGLALHRANVGRTLPFVERRLGDSAVLQAVGLLFESCLLDEGWLKRYLRLTASQAREAARAFAFRQLTALRRAAALSDFSLEASKRGAVSGLDDEYVSRTSTALGVEAPRGFGVFEADVNNDAALTLDAYALELVFRRELRERFNEDFWRNPATGRWLVDLASRGQRDDAAVIARSYGTEDLNPLAAANDRVAVMGL</sequence>
<dbReference type="AlphaFoldDB" id="A0A2W5W6G4"/>
<comment type="caution">
    <text evidence="1">The sequence shown here is derived from an EMBL/GenBank/DDBJ whole genome shotgun (WGS) entry which is preliminary data.</text>
</comment>